<protein>
    <submittedName>
        <fullName evidence="1">Putative virion structural protein</fullName>
    </submittedName>
</protein>
<gene>
    <name evidence="1" type="ORF">PssvBMR1_gp11</name>
</gene>
<accession>A0A6M3T8P6</accession>
<evidence type="ECO:0000313" key="2">
    <source>
        <dbReference type="Proteomes" id="UP000502407"/>
    </source>
</evidence>
<keyword evidence="2" id="KW-1185">Reference proteome</keyword>
<dbReference type="EMBL" id="MT104465">
    <property type="protein sequence ID" value="QJD54604.1"/>
    <property type="molecule type" value="Genomic_DNA"/>
</dbReference>
<name>A0A6M3T8P6_9CAUD</name>
<evidence type="ECO:0000313" key="1">
    <source>
        <dbReference type="EMBL" id="QJD54604.1"/>
    </source>
</evidence>
<reference evidence="1 2" key="1">
    <citation type="journal article" date="2020" name="Microb. Biotechnol.">
        <title>Phage biocontrol to combat Pseudomonas syringae pathogens causing disease in cherry.</title>
        <authorList>
            <person name="Rabiey M."/>
            <person name="Roy S.R."/>
            <person name="Holtappels D."/>
            <person name="Franceschetti L."/>
            <person name="Quilty B.J."/>
            <person name="Creeth R."/>
            <person name="Sundin G.W."/>
            <person name="Wagemans J."/>
            <person name="Lavigne R."/>
            <person name="Jackson R.W."/>
        </authorList>
    </citation>
    <scope>NUCLEOTIDE SEQUENCE [LARGE SCALE GENOMIC DNA]</scope>
</reference>
<sequence>MKHLGLLLLVAMVFGLGIWYEVSLWQECRVDHSWFYCLRVLSH</sequence>
<proteinExistence type="predicted"/>
<dbReference type="Proteomes" id="UP000502407">
    <property type="component" value="Segment"/>
</dbReference>
<organism evidence="1 2">
    <name type="scientific">Pseudomonas phage MR1</name>
    <dbReference type="NCBI Taxonomy" id="2711169"/>
    <lineage>
        <taxon>Viruses</taxon>
        <taxon>Duplodnaviria</taxon>
        <taxon>Heunggongvirae</taxon>
        <taxon>Uroviricota</taxon>
        <taxon>Caudoviricetes</taxon>
        <taxon>Autographivirales</taxon>
        <taxon>Autotranscriptaviridae</taxon>
        <taxon>Studiervirinae</taxon>
        <taxon>Hennigervirus</taxon>
        <taxon>Hennigervirus MR1</taxon>
    </lineage>
</organism>